<dbReference type="Gene3D" id="2.60.220.50">
    <property type="match status" value="1"/>
</dbReference>
<dbReference type="PROSITE" id="PS50221">
    <property type="entry name" value="GAIN_B"/>
    <property type="match status" value="1"/>
</dbReference>
<dbReference type="PANTHER" id="PTHR12011:SF264">
    <property type="entry name" value="ADHESION G-PROTEIN COUPLED RECEPTOR G2"/>
    <property type="match status" value="1"/>
</dbReference>
<keyword evidence="9 18" id="KW-0472">Membrane</keyword>
<keyword evidence="10" id="KW-1015">Disulfide bond</keyword>
<dbReference type="InterPro" id="IPR017981">
    <property type="entry name" value="GPCR_2-like_7TM"/>
</dbReference>
<feature type="transmembrane region" description="Helical" evidence="18">
    <location>
        <begin position="2351"/>
        <end position="2373"/>
    </location>
</feature>
<evidence type="ECO:0000259" key="21">
    <source>
        <dbReference type="PROSITE" id="PS50261"/>
    </source>
</evidence>
<evidence type="ECO:0000256" key="13">
    <source>
        <dbReference type="ARBA" id="ARBA00023224"/>
    </source>
</evidence>
<evidence type="ECO:0000256" key="12">
    <source>
        <dbReference type="ARBA" id="ARBA00023180"/>
    </source>
</evidence>
<comment type="subcellular location">
    <subcellularLocation>
        <location evidence="1">Apical cell membrane</location>
        <topology evidence="1">Multi-pass membrane protein</topology>
    </subcellularLocation>
</comment>
<keyword evidence="8" id="KW-0297">G-protein coupled receptor</keyword>
<proteinExistence type="inferred from homology"/>
<feature type="region of interest" description="Disordered" evidence="17">
    <location>
        <begin position="1171"/>
        <end position="1213"/>
    </location>
</feature>
<dbReference type="Proteomes" id="UP000694427">
    <property type="component" value="Unplaced"/>
</dbReference>
<feature type="transmembrane region" description="Helical" evidence="18">
    <location>
        <begin position="2449"/>
        <end position="2470"/>
    </location>
</feature>
<keyword evidence="11" id="KW-0675">Receptor</keyword>
<evidence type="ECO:0000256" key="14">
    <source>
        <dbReference type="ARBA" id="ARBA00069918"/>
    </source>
</evidence>
<feature type="transmembrane region" description="Helical" evidence="18">
    <location>
        <begin position="2246"/>
        <end position="2269"/>
    </location>
</feature>
<evidence type="ECO:0000256" key="2">
    <source>
        <dbReference type="ARBA" id="ARBA00007343"/>
    </source>
</evidence>
<evidence type="ECO:0000313" key="22">
    <source>
        <dbReference type="Ensembl" id="ENSCCRP00010005751.1"/>
    </source>
</evidence>
<feature type="compositionally biased region" description="Polar residues" evidence="17">
    <location>
        <begin position="756"/>
        <end position="771"/>
    </location>
</feature>
<comment type="subunit">
    <text evidence="16">Heterodimer of 2 chains generated by proteolytic processing; the large extracellular N-terminal fragment and the membrane-bound C-terminal fragment predominantly remain associated and non-covalently linked. Interacts with CFTR.</text>
</comment>
<feature type="signal peptide" evidence="19">
    <location>
        <begin position="1"/>
        <end position="36"/>
    </location>
</feature>
<comment type="similarity">
    <text evidence="2">Belongs to the G-protein coupled receptor 2 family. Adhesion G-protein coupled receptor (ADGR) subfamily.</text>
</comment>
<reference evidence="22" key="2">
    <citation type="submission" date="2025-09" db="UniProtKB">
        <authorList>
            <consortium name="Ensembl"/>
        </authorList>
    </citation>
    <scope>IDENTIFICATION</scope>
</reference>
<evidence type="ECO:0000259" key="20">
    <source>
        <dbReference type="PROSITE" id="PS50221"/>
    </source>
</evidence>
<feature type="compositionally biased region" description="Polar residues" evidence="17">
    <location>
        <begin position="241"/>
        <end position="258"/>
    </location>
</feature>
<dbReference type="PRINTS" id="PR00249">
    <property type="entry name" value="GPCRSECRETIN"/>
</dbReference>
<dbReference type="PROSITE" id="PS50261">
    <property type="entry name" value="G_PROTEIN_RECEP_F2_4"/>
    <property type="match status" value="1"/>
</dbReference>
<feature type="compositionally biased region" description="Low complexity" evidence="17">
    <location>
        <begin position="2543"/>
        <end position="2562"/>
    </location>
</feature>
<feature type="compositionally biased region" description="Polar residues" evidence="17">
    <location>
        <begin position="1907"/>
        <end position="1919"/>
    </location>
</feature>
<feature type="compositionally biased region" description="Low complexity" evidence="17">
    <location>
        <begin position="872"/>
        <end position="889"/>
    </location>
</feature>
<dbReference type="FunFam" id="2.60.220.50:FF:000003">
    <property type="entry name" value="adhesion G-protein coupled receptor G2 isoform X2"/>
    <property type="match status" value="1"/>
</dbReference>
<feature type="compositionally biased region" description="Polar residues" evidence="17">
    <location>
        <begin position="2527"/>
        <end position="2541"/>
    </location>
</feature>
<feature type="compositionally biased region" description="Low complexity" evidence="17">
    <location>
        <begin position="369"/>
        <end position="384"/>
    </location>
</feature>
<dbReference type="GO" id="GO:0004930">
    <property type="term" value="F:G protein-coupled receptor activity"/>
    <property type="evidence" value="ECO:0007669"/>
    <property type="project" value="UniProtKB-KW"/>
</dbReference>
<evidence type="ECO:0000256" key="9">
    <source>
        <dbReference type="ARBA" id="ARBA00023136"/>
    </source>
</evidence>
<dbReference type="PROSITE" id="PS00650">
    <property type="entry name" value="G_PROTEIN_RECEP_F2_2"/>
    <property type="match status" value="1"/>
</dbReference>
<dbReference type="InterPro" id="IPR017983">
    <property type="entry name" value="GPCR_2_secretin-like_CS"/>
</dbReference>
<keyword evidence="7 18" id="KW-1133">Transmembrane helix</keyword>
<feature type="compositionally biased region" description="Low complexity" evidence="17">
    <location>
        <begin position="1004"/>
        <end position="1015"/>
    </location>
</feature>
<dbReference type="Pfam" id="PF01825">
    <property type="entry name" value="GPS"/>
    <property type="match status" value="1"/>
</dbReference>
<dbReference type="InterPro" id="IPR000832">
    <property type="entry name" value="GPCR_2_secretin-like"/>
</dbReference>
<feature type="chain" id="PRO_5034715110" description="Adhesion G-protein coupled receptor G2" evidence="19">
    <location>
        <begin position="37"/>
        <end position="2594"/>
    </location>
</feature>
<dbReference type="InterPro" id="IPR000203">
    <property type="entry name" value="GPS"/>
</dbReference>
<feature type="compositionally biased region" description="Low complexity" evidence="17">
    <location>
        <begin position="1031"/>
        <end position="1043"/>
    </location>
</feature>
<feature type="region of interest" description="Disordered" evidence="17">
    <location>
        <begin position="1660"/>
        <end position="1683"/>
    </location>
</feature>
<feature type="compositionally biased region" description="Polar residues" evidence="17">
    <location>
        <begin position="1515"/>
        <end position="1531"/>
    </location>
</feature>
<evidence type="ECO:0000256" key="17">
    <source>
        <dbReference type="SAM" id="MobiDB-lite"/>
    </source>
</evidence>
<evidence type="ECO:0000256" key="18">
    <source>
        <dbReference type="SAM" id="Phobius"/>
    </source>
</evidence>
<feature type="domain" description="G-protein coupled receptors family 2 profile 2" evidence="21">
    <location>
        <begin position="2244"/>
        <end position="2500"/>
    </location>
</feature>
<dbReference type="Gene3D" id="1.20.1070.10">
    <property type="entry name" value="Rhodopsin 7-helix transmembrane proteins"/>
    <property type="match status" value="1"/>
</dbReference>
<feature type="transmembrane region" description="Helical" evidence="18">
    <location>
        <begin position="2281"/>
        <end position="2301"/>
    </location>
</feature>
<feature type="region of interest" description="Disordered" evidence="17">
    <location>
        <begin position="1515"/>
        <end position="1534"/>
    </location>
</feature>
<dbReference type="Ensembl" id="ENSCCRT00010006210.1">
    <property type="protein sequence ID" value="ENSCCRP00010005751.1"/>
    <property type="gene ID" value="ENSCCRG00010002325.1"/>
</dbReference>
<feature type="region of interest" description="Disordered" evidence="17">
    <location>
        <begin position="1900"/>
        <end position="1959"/>
    </location>
</feature>
<feature type="region of interest" description="Disordered" evidence="17">
    <location>
        <begin position="872"/>
        <end position="898"/>
    </location>
</feature>
<feature type="region of interest" description="Disordered" evidence="17">
    <location>
        <begin position="2527"/>
        <end position="2568"/>
    </location>
</feature>
<evidence type="ECO:0000256" key="15">
    <source>
        <dbReference type="ARBA" id="ARBA00083924"/>
    </source>
</evidence>
<feature type="compositionally biased region" description="Polar residues" evidence="17">
    <location>
        <begin position="616"/>
        <end position="659"/>
    </location>
</feature>
<dbReference type="GO" id="GO:0016324">
    <property type="term" value="C:apical plasma membrane"/>
    <property type="evidence" value="ECO:0007669"/>
    <property type="project" value="UniProtKB-SubCell"/>
</dbReference>
<dbReference type="Pfam" id="PF00002">
    <property type="entry name" value="7tm_2"/>
    <property type="match status" value="1"/>
</dbReference>
<feature type="region of interest" description="Disordered" evidence="17">
    <location>
        <begin position="238"/>
        <end position="258"/>
    </location>
</feature>
<feature type="region of interest" description="Disordered" evidence="17">
    <location>
        <begin position="369"/>
        <end position="390"/>
    </location>
</feature>
<feature type="transmembrane region" description="Helical" evidence="18">
    <location>
        <begin position="2307"/>
        <end position="2331"/>
    </location>
</feature>
<evidence type="ECO:0000256" key="11">
    <source>
        <dbReference type="ARBA" id="ARBA00023170"/>
    </source>
</evidence>
<feature type="transmembrane region" description="Helical" evidence="18">
    <location>
        <begin position="2476"/>
        <end position="2499"/>
    </location>
</feature>
<reference evidence="22" key="1">
    <citation type="submission" date="2025-08" db="UniProtKB">
        <authorList>
            <consortium name="Ensembl"/>
        </authorList>
    </citation>
    <scope>IDENTIFICATION</scope>
</reference>
<feature type="compositionally biased region" description="Low complexity" evidence="17">
    <location>
        <begin position="1926"/>
        <end position="1959"/>
    </location>
</feature>
<keyword evidence="4" id="KW-0597">Phosphoprotein</keyword>
<dbReference type="InterPro" id="IPR046338">
    <property type="entry name" value="GAIN_dom_sf"/>
</dbReference>
<evidence type="ECO:0000256" key="3">
    <source>
        <dbReference type="ARBA" id="ARBA00022475"/>
    </source>
</evidence>
<evidence type="ECO:0000256" key="5">
    <source>
        <dbReference type="ARBA" id="ARBA00022692"/>
    </source>
</evidence>
<evidence type="ECO:0000256" key="8">
    <source>
        <dbReference type="ARBA" id="ARBA00023040"/>
    </source>
</evidence>
<dbReference type="FunFam" id="1.20.1070.10:FF:000043">
    <property type="entry name" value="adhesion G-protein coupled receptor G2 isoform X1"/>
    <property type="match status" value="1"/>
</dbReference>
<dbReference type="PANTHER" id="PTHR12011">
    <property type="entry name" value="ADHESION G-PROTEIN COUPLED RECEPTOR"/>
    <property type="match status" value="1"/>
</dbReference>
<accession>A0A8C1GBD1</accession>
<evidence type="ECO:0000256" key="10">
    <source>
        <dbReference type="ARBA" id="ARBA00023157"/>
    </source>
</evidence>
<dbReference type="GO" id="GO:0007189">
    <property type="term" value="P:adenylate cyclase-activating G protein-coupled receptor signaling pathway"/>
    <property type="evidence" value="ECO:0007669"/>
    <property type="project" value="TreeGrafter"/>
</dbReference>
<evidence type="ECO:0000256" key="7">
    <source>
        <dbReference type="ARBA" id="ARBA00022989"/>
    </source>
</evidence>
<evidence type="ECO:0000256" key="6">
    <source>
        <dbReference type="ARBA" id="ARBA00022729"/>
    </source>
</evidence>
<feature type="compositionally biased region" description="Polar residues" evidence="17">
    <location>
        <begin position="1016"/>
        <end position="1030"/>
    </location>
</feature>
<dbReference type="SMART" id="SM00303">
    <property type="entry name" value="GPS"/>
    <property type="match status" value="1"/>
</dbReference>
<dbReference type="InterPro" id="IPR057244">
    <property type="entry name" value="GAIN_B"/>
</dbReference>
<evidence type="ECO:0000256" key="19">
    <source>
        <dbReference type="SAM" id="SignalP"/>
    </source>
</evidence>
<dbReference type="InterPro" id="IPR058857">
    <property type="entry name" value="GAIN_ADGRG2/6"/>
</dbReference>
<evidence type="ECO:0000256" key="16">
    <source>
        <dbReference type="ARBA" id="ARBA00093560"/>
    </source>
</evidence>
<dbReference type="InterPro" id="IPR013320">
    <property type="entry name" value="ConA-like_dom_sf"/>
</dbReference>
<dbReference type="Pfam" id="PF26574">
    <property type="entry name" value="GAIN_ADGRG2"/>
    <property type="match status" value="1"/>
</dbReference>
<name>A0A8C1GBD1_CYPCA</name>
<sequence>MLYKHSKHLSGRYKKSAHHLVWLLCLWAHFLPQVDGFFMSDAKAVLQGCDDHWSLQEKERMPVLFQTTVCVDVQVLSPGEWTAFSYVSVPAPRYELALQGDANNLYAWLLGVRHQVPVQLTTHQWYHICLRWDAPRKSFSLTIGGNSEVYQRTAIARAIPPSGRLLLGCQPNKASPGVKMATVELYLFRIWDDVGEHRACEDGTVIGWDSRLWAITQAQARVQDYTLQCGLGHLRLKRSADNTTPPSTSQGSASTPKIVSTSSPLQLILTSIITGSLKSTTQVSASTTQATTTSNPAGLSTTTSNPSVTLSAPTQIPLTSTTTSNTITPANQAGSAFNNIITMSNASGLNMSPPTPASPMSYITTQTTQSTSTSAQSLSSNHTSHPIGTFETTVNHTTESSSTAPSVATQVTNQTAVLRTMTSNVLFTEPFAVQCNFSQSCVNESSYYWMLVEVKGSNMTEEKIQIWFSDLFNESICSARVSTTGIETTSCHISENTEVRCEAKQNIQRTNCTVLLQLSQPVNTCILRRLVQNGTINPSIQIQLQGDVERVGKGLCPEHDITPPGGGFVHCTSPMSYDDVCKTQGPVNVTCAKGQIFAVILNESCEVLPSESYTTQVVPPRTSSESSATFPNITSPSVTRDWSLTNQTHTPVTPSTPLFTNTSSTQLNTTSLIFNTSINNTDNQTNTVSNYTASLPLNSTRDIVPPVNIASTPHYITTSVVSTTHKTSSVTPQLSNTAVTTHYTTTSPVSTTGTSDNIATSPVNTTGTSNNIPASLVSTTNMTHNITTPPVSATSTTHNITTSPVNTTVTSNNIPASLVSTANMIHNITTPPVGATGTTHNIATAPVNTTGTSNNTPVSLVSTTNMTHNITTLPVTTTGTTPNINTSPISTTGTSNNIPASLVSTTTTTHNITTPPVSTMGTTHNITTSPVNTTGTSNNIPASLVSTTTTTHNITTLPVSTMGTTHTITTSPVNTTVTSNNIPASLVSTTNMIHNITTLPVTTTGTTPNINTSPISTTGTSNNIPESPVSTTTTTHDIITPTDGATSTTYNVTTPPVHSTNTAHDIITTTVPPTVGATGTSYNITTSQVKTTLNITTSGVSATHTTLDVSAQPVNTADTTEKITTSVVSTTHTTLDLTTQPVHTADTTDKIATSVIRTTHTTLDVATQPVNTASTPHNITTSPVSTTATSNNIANSPVRTTGTESTLNITTSPVSTIGTSNNIPTSPISTTNMTHNIIIPPVSATGTPYNITTSPVSTTKTTLNLTTSLIHTTDTAHSITPSLVHTIDPTHNITTPAKITETTFDTTNSSASTRDTTLNVTAALVHTTSTPHNITTSPVKTTEMTINTTTSLDSTTDIALNVTTPPVNTTVQNLTYSVNTTVTPLNLTVTRLSSTNPTVSTTATSIDTTAATVTALDKTTTTLNTLIMPLNTTGMSLITTAMPPSQVETTTPPNTTAQISKTLTTTVRPLNATAAPHFSTAVPLISTALHHTIVTPFNTTVEVPNSTFTSEIVENGTQSSTNSSQISGTESTTTTTFLPNTTLFNLTALLHLNATTPPLNTTQHSTTFTIHLNTTEQDITTVFNTTLFSHNVTTLIENRTDLSIPNVTEVNVTLKITTNHKNTAHLNVSSPVLNTTTQYPHVTQYNTTTLFENATHSNNTSLAHTTESPSNVNESNTTQPLETTSELNTTAISYYTTQLLNVSTVETTDAETDTTTDTLEFNTTMYSFNFTTFNTTDVTYSNTTDSLFNTTQSNTTAFTINITLFNTTDAPLNETNFNGTDVNRSINSTETSNITLEFNTTVSPTVNVTQFDITNTTQMHTTTFPTTENITSGPTNSTLEPVTTVSLLNTTQSNGTIENAFTENIITNTTTTINPINIPNNIPTNTTVISIVTNSSTAPTTAPSVIHPSSPQNSSTSTAEAPIIAPTPTTSKSNTTTFTTLPAVPTTPATTMATTTGATTKSPDAVASDLLNKTQNLASLNSTEVNQLVNQLENLISAPNISLDLGRTVLSVINNFLNSSTDTVAASSNRLIKAVDNLGLKLVIRDQTENIVFDSLALTVTKVDGTNFGKTSFTIADPLNPQVTKGLQRQLRAVESSSPLAKITLPASLTENLSPEEKKIASRVQFTFFQKSIFFQDKTLSPEKLNSHILGSSVANLSIKNLRENVIFTLRNKQPVAGNYVASCVFWDFDKNGGLGGWNGNGCSVKNSSTENETVCSCNHLTSFAVLLDISRQGITDRLQATILTFITYIGCGVSAIFLSVTLITYLAFEKLRHDIPSKILIHLCFGLLLLNLVFLLDSWLALYKDAVGLCISTAFFLHYFLLVSFTWMGLEALHMYLAIVKVFNNFMSRYMLKFSLAGWGIPLVVVIIVIAINKDNYGLVSYGKFSDGTTDEFCWLNNNIAFYVAVVAYFCVIFVLNLAMFVVVMIHLRRIKRRNPHNNQYHSSLHDLRSIAGLTFLLGLTWGFAFFAWGPVNLAFTYLFAIFNSLQGFFIFVFHCALKESVRKQWRMYLCCGSLRLAENSEWSRTATQSNHTKKTSIMTADSGSHSVPRSSVSSDDSVPSQGIGSPVDDSVIMLGEANDDVIFNQMNSQIHS</sequence>
<evidence type="ECO:0000256" key="1">
    <source>
        <dbReference type="ARBA" id="ARBA00004424"/>
    </source>
</evidence>
<feature type="compositionally biased region" description="Polar residues" evidence="17">
    <location>
        <begin position="295"/>
        <end position="311"/>
    </location>
</feature>
<dbReference type="GO" id="GO:0007166">
    <property type="term" value="P:cell surface receptor signaling pathway"/>
    <property type="evidence" value="ECO:0007669"/>
    <property type="project" value="InterPro"/>
</dbReference>
<organism evidence="22 23">
    <name type="scientific">Cyprinus carpio</name>
    <name type="common">Common carp</name>
    <dbReference type="NCBI Taxonomy" id="7962"/>
    <lineage>
        <taxon>Eukaryota</taxon>
        <taxon>Metazoa</taxon>
        <taxon>Chordata</taxon>
        <taxon>Craniata</taxon>
        <taxon>Vertebrata</taxon>
        <taxon>Euteleostomi</taxon>
        <taxon>Actinopterygii</taxon>
        <taxon>Neopterygii</taxon>
        <taxon>Teleostei</taxon>
        <taxon>Ostariophysi</taxon>
        <taxon>Cypriniformes</taxon>
        <taxon>Cyprinidae</taxon>
        <taxon>Cyprininae</taxon>
        <taxon>Cyprinus</taxon>
    </lineage>
</organism>
<keyword evidence="5 18" id="KW-0812">Transmembrane</keyword>
<protein>
    <recommendedName>
        <fullName evidence="14">Adhesion G-protein coupled receptor G2</fullName>
    </recommendedName>
    <alternativeName>
        <fullName evidence="15">G-protein coupled receptor 64</fullName>
    </alternativeName>
</protein>
<keyword evidence="3" id="KW-1003">Cell membrane</keyword>
<feature type="domain" description="GAIN-B" evidence="20">
    <location>
        <begin position="2077"/>
        <end position="2234"/>
    </location>
</feature>
<feature type="compositionally biased region" description="Low complexity" evidence="17">
    <location>
        <begin position="312"/>
        <end position="331"/>
    </location>
</feature>
<feature type="transmembrane region" description="Helical" evidence="18">
    <location>
        <begin position="2401"/>
        <end position="2429"/>
    </location>
</feature>
<keyword evidence="6 19" id="KW-0732">Signal</keyword>
<keyword evidence="12" id="KW-0325">Glycoprotein</keyword>
<keyword evidence="13" id="KW-0807">Transducer</keyword>
<dbReference type="SUPFAM" id="SSF49899">
    <property type="entry name" value="Concanavalin A-like lectins/glucanases"/>
    <property type="match status" value="1"/>
</dbReference>
<evidence type="ECO:0000313" key="23">
    <source>
        <dbReference type="Proteomes" id="UP000694427"/>
    </source>
</evidence>
<feature type="region of interest" description="Disordered" evidence="17">
    <location>
        <begin position="1004"/>
        <end position="1052"/>
    </location>
</feature>
<feature type="region of interest" description="Disordered" evidence="17">
    <location>
        <begin position="616"/>
        <end position="662"/>
    </location>
</feature>
<evidence type="ECO:0000256" key="4">
    <source>
        <dbReference type="ARBA" id="ARBA00022553"/>
    </source>
</evidence>
<dbReference type="SUPFAM" id="SSF81321">
    <property type="entry name" value="Family A G protein-coupled receptor-like"/>
    <property type="match status" value="1"/>
</dbReference>
<keyword evidence="23" id="KW-1185">Reference proteome</keyword>
<feature type="compositionally biased region" description="Low complexity" evidence="17">
    <location>
        <begin position="746"/>
        <end position="755"/>
    </location>
</feature>
<feature type="region of interest" description="Disordered" evidence="17">
    <location>
        <begin position="287"/>
        <end position="331"/>
    </location>
</feature>
<feature type="region of interest" description="Disordered" evidence="17">
    <location>
        <begin position="746"/>
        <end position="771"/>
    </location>
</feature>